<evidence type="ECO:0000256" key="1">
    <source>
        <dbReference type="SAM" id="MobiDB-lite"/>
    </source>
</evidence>
<dbReference type="InterPro" id="IPR015943">
    <property type="entry name" value="WD40/YVTN_repeat-like_dom_sf"/>
</dbReference>
<dbReference type="SUPFAM" id="SSF50978">
    <property type="entry name" value="WD40 repeat-like"/>
    <property type="match status" value="1"/>
</dbReference>
<dbReference type="Pfam" id="PF10313">
    <property type="entry name" value="DUF2415"/>
    <property type="match status" value="1"/>
</dbReference>
<reference evidence="3 4" key="1">
    <citation type="journal article" date="2015" name="BMC Genomics">
        <title>Insights from the genome of Ophiocordyceps polyrhachis-furcata to pathogenicity and host specificity in insect fungi.</title>
        <authorList>
            <person name="Wichadakul D."/>
            <person name="Kobmoo N."/>
            <person name="Ingsriswang S."/>
            <person name="Tangphatsornruang S."/>
            <person name="Chantasingh D."/>
            <person name="Luangsa-ard J.J."/>
            <person name="Eurwilaichitr L."/>
        </authorList>
    </citation>
    <scope>NUCLEOTIDE SEQUENCE [LARGE SCALE GENOMIC DNA]</scope>
    <source>
        <strain evidence="3 4">BCC 54312</strain>
    </source>
</reference>
<dbReference type="InterPro" id="IPR019417">
    <property type="entry name" value="DUF2415"/>
</dbReference>
<dbReference type="AlphaFoldDB" id="A0A367L510"/>
<proteinExistence type="predicted"/>
<dbReference type="PANTHER" id="PTHR43991">
    <property type="entry name" value="WD REPEAT PROTEIN (AFU_ORTHOLOGUE AFUA_8G05640)-RELATED"/>
    <property type="match status" value="1"/>
</dbReference>
<dbReference type="EMBL" id="LKCN02000014">
    <property type="protein sequence ID" value="RCI09509.1"/>
    <property type="molecule type" value="Genomic_DNA"/>
</dbReference>
<dbReference type="PANTHER" id="PTHR43991:SF9">
    <property type="entry name" value="DUF2415 DOMAIN-CONTAINING PROTEIN"/>
    <property type="match status" value="1"/>
</dbReference>
<feature type="region of interest" description="Disordered" evidence="1">
    <location>
        <begin position="442"/>
        <end position="471"/>
    </location>
</feature>
<feature type="compositionally biased region" description="Low complexity" evidence="1">
    <location>
        <begin position="250"/>
        <end position="262"/>
    </location>
</feature>
<feature type="domain" description="DUF2415" evidence="2">
    <location>
        <begin position="379"/>
        <end position="419"/>
    </location>
</feature>
<feature type="region of interest" description="Disordered" evidence="1">
    <location>
        <begin position="243"/>
        <end position="262"/>
    </location>
</feature>
<comment type="caution">
    <text evidence="3">The sequence shown here is derived from an EMBL/GenBank/DDBJ whole genome shotgun (WGS) entry which is preliminary data.</text>
</comment>
<protein>
    <recommendedName>
        <fullName evidence="2">DUF2415 domain-containing protein</fullName>
    </recommendedName>
</protein>
<evidence type="ECO:0000313" key="4">
    <source>
        <dbReference type="Proteomes" id="UP000253664"/>
    </source>
</evidence>
<evidence type="ECO:0000259" key="2">
    <source>
        <dbReference type="Pfam" id="PF10313"/>
    </source>
</evidence>
<dbReference type="STRING" id="1330021.A0A367L510"/>
<gene>
    <name evidence="3" type="ORF">L249_4086</name>
</gene>
<dbReference type="Gene3D" id="2.130.10.10">
    <property type="entry name" value="YVTN repeat-like/Quinoprotein amine dehydrogenase"/>
    <property type="match status" value="1"/>
</dbReference>
<dbReference type="OrthoDB" id="64353at2759"/>
<accession>A0A367L510</accession>
<name>A0A367L510_9HYPO</name>
<feature type="region of interest" description="Disordered" evidence="1">
    <location>
        <begin position="488"/>
        <end position="581"/>
    </location>
</feature>
<feature type="compositionally biased region" description="Basic and acidic residues" evidence="1">
    <location>
        <begin position="491"/>
        <end position="505"/>
    </location>
</feature>
<dbReference type="InterPro" id="IPR036322">
    <property type="entry name" value="WD40_repeat_dom_sf"/>
</dbReference>
<dbReference type="Proteomes" id="UP000253664">
    <property type="component" value="Unassembled WGS sequence"/>
</dbReference>
<sequence>MAAHDDASPYPTNAIVSKKARKHYRVPVRSQHWQLRSLISAQKRHLVYFPGGNGSNHVQRLDTLTHECETIKLLTFAPRCLAVRDGWLCCGSETGEFVAIRLDDDAVESASRLELNADLRRHFGLDGLHDESLMSLLATRQSNKSLIAKGVKLAKDRVNCVTIWSPPTLFSAAPDAYAEPVAVLANNDRTVIIVSLRDFERGEKTDPLEVVTYPDFVNRAIISPDGRLLIAILDDPYLYVHERTPQNPDSSSSSSSSSSTSSTDAGVALQWELRQKFLLKSQRKDDRSDSRGSFAACFSSSGAYLAVGTQHGTVSIFDTTLLALADGEPLITTFTSSPYLAVGTQHGTVSIFDTTLLALADGEPLITTFTSSRPESGPGAVRDMAFCPGPFDILAWTEDRGHIGFADMRSNFVMRQIIDINAEADFEHIDILDRNTIDPRLLSSNGEWRSGRSASSRRRNGEGLDTLNQPLTADETLVLEAIRSDRRRRERLSQRGVEEGSRRPDLSWTYRPTANDGDSSQRPREPSSSVGRTSGHLESAYREARASGNAQHPEWVRAARQVAREAGGQQRQSTRRPEQRLMERIGETFAAIRDQRERTDSTYLNVFDILQGRERSPAEQDDPSLLAPLVNQAMNRWEESAIRGTLVSDHGVFEVPPSPDNTAGLAWTADGRTLYIGAQNGIYELHVNVQSRKFCPSITMR</sequence>
<keyword evidence="4" id="KW-1185">Reference proteome</keyword>
<evidence type="ECO:0000313" key="3">
    <source>
        <dbReference type="EMBL" id="RCI09509.1"/>
    </source>
</evidence>
<organism evidence="3 4">
    <name type="scientific">Ophiocordyceps polyrhachis-furcata BCC 54312</name>
    <dbReference type="NCBI Taxonomy" id="1330021"/>
    <lineage>
        <taxon>Eukaryota</taxon>
        <taxon>Fungi</taxon>
        <taxon>Dikarya</taxon>
        <taxon>Ascomycota</taxon>
        <taxon>Pezizomycotina</taxon>
        <taxon>Sordariomycetes</taxon>
        <taxon>Hypocreomycetidae</taxon>
        <taxon>Hypocreales</taxon>
        <taxon>Ophiocordycipitaceae</taxon>
        <taxon>Ophiocordyceps</taxon>
    </lineage>
</organism>